<keyword evidence="4" id="KW-1185">Reference proteome</keyword>
<evidence type="ECO:0000256" key="1">
    <source>
        <dbReference type="SAM" id="MobiDB-lite"/>
    </source>
</evidence>
<sequence>MGEVGRWVPNTRRRHSLAIGNSVYRGLLEPLQDVYAERGGLTGLLRLALQATCILFHLVPIFGLGVLPLVLVLPTRGGILEGDGINGCYLVDPASSHMLVSKIKPCMFKKLVVGPWVGLIGPPLVCIGWLIPSAGDALLALIGRVVPPDSDPIVLAFGIGVMINRDSRGHSYFIVRGEILGFMKDEQLRKHLPRMTPLAPYEKSKSLGSGGTMVARLKLKGIDGRAAPGVEPLAYFDSTRGNLPVVGLQRGIPSKRESSARVDYVPTLCTHRPSLLPIEWSGEVFGLRRRGRFAACDARWSYVVWPLLGQTLTPALHVSRNCKVGIGPLADPETAKYGRETDSEQVPRGKDEKDFEKRVKECLKLSGGKRMGVGDVSWSDVERCEPVRQSAWDIDRYGLWRWPKPGLLKCLWRRHCHDCGWQHASSRRAFVQLRAPGIGLWAPHSTRLETRTKESDMCTSQRASELVRRKEADCGAKPKETLVEARSDTDVQIVRLTWVGWCGCFVKPCHGIESSKWAIFGKQNWRCGINRKLGYSAQLRANLDPTKGVGRLRQQDGGHGCRNPLRSV</sequence>
<evidence type="ECO:0000313" key="4">
    <source>
        <dbReference type="Proteomes" id="UP001359559"/>
    </source>
</evidence>
<dbReference type="AlphaFoldDB" id="A0AAN9IUF8"/>
<keyword evidence="2" id="KW-1133">Transmembrane helix</keyword>
<dbReference type="PANTHER" id="PTHR34410">
    <property type="entry name" value="INTRON-ENCODED HOMING ENDONUCLEASE, PUTATIVE-RELATED"/>
    <property type="match status" value="1"/>
</dbReference>
<feature type="transmembrane region" description="Helical" evidence="2">
    <location>
        <begin position="47"/>
        <end position="73"/>
    </location>
</feature>
<keyword evidence="2" id="KW-0472">Membrane</keyword>
<protein>
    <submittedName>
        <fullName evidence="3">Uncharacterized protein</fullName>
    </submittedName>
</protein>
<keyword evidence="2" id="KW-0812">Transmembrane</keyword>
<accession>A0AAN9IUF8</accession>
<evidence type="ECO:0000256" key="2">
    <source>
        <dbReference type="SAM" id="Phobius"/>
    </source>
</evidence>
<name>A0AAN9IUF8_CLITE</name>
<organism evidence="3 4">
    <name type="scientific">Clitoria ternatea</name>
    <name type="common">Butterfly pea</name>
    <dbReference type="NCBI Taxonomy" id="43366"/>
    <lineage>
        <taxon>Eukaryota</taxon>
        <taxon>Viridiplantae</taxon>
        <taxon>Streptophyta</taxon>
        <taxon>Embryophyta</taxon>
        <taxon>Tracheophyta</taxon>
        <taxon>Spermatophyta</taxon>
        <taxon>Magnoliopsida</taxon>
        <taxon>eudicotyledons</taxon>
        <taxon>Gunneridae</taxon>
        <taxon>Pentapetalae</taxon>
        <taxon>rosids</taxon>
        <taxon>fabids</taxon>
        <taxon>Fabales</taxon>
        <taxon>Fabaceae</taxon>
        <taxon>Papilionoideae</taxon>
        <taxon>50 kb inversion clade</taxon>
        <taxon>NPAAA clade</taxon>
        <taxon>indigoferoid/millettioid clade</taxon>
        <taxon>Phaseoleae</taxon>
        <taxon>Clitoria</taxon>
    </lineage>
</organism>
<comment type="caution">
    <text evidence="3">The sequence shown here is derived from an EMBL/GenBank/DDBJ whole genome shotgun (WGS) entry which is preliminary data.</text>
</comment>
<dbReference type="Proteomes" id="UP001359559">
    <property type="component" value="Unassembled WGS sequence"/>
</dbReference>
<proteinExistence type="predicted"/>
<reference evidence="3 4" key="1">
    <citation type="submission" date="2024-01" db="EMBL/GenBank/DDBJ databases">
        <title>The genomes of 5 underutilized Papilionoideae crops provide insights into root nodulation and disease resistance.</title>
        <authorList>
            <person name="Yuan L."/>
        </authorList>
    </citation>
    <scope>NUCLEOTIDE SEQUENCE [LARGE SCALE GENOMIC DNA]</scope>
    <source>
        <strain evidence="3">LY-2023</strain>
        <tissue evidence="3">Leaf</tissue>
    </source>
</reference>
<evidence type="ECO:0000313" key="3">
    <source>
        <dbReference type="EMBL" id="KAK7286477.1"/>
    </source>
</evidence>
<gene>
    <name evidence="3" type="ORF">RJT34_21487</name>
</gene>
<dbReference type="PANTHER" id="PTHR34410:SF2">
    <property type="entry name" value="RRNA INTRON-ENCODED HOMING ENDONUCLEASE"/>
    <property type="match status" value="1"/>
</dbReference>
<dbReference type="EMBL" id="JAYKXN010000005">
    <property type="protein sequence ID" value="KAK7286477.1"/>
    <property type="molecule type" value="Genomic_DNA"/>
</dbReference>
<feature type="transmembrane region" description="Helical" evidence="2">
    <location>
        <begin position="111"/>
        <end position="131"/>
    </location>
</feature>
<feature type="region of interest" description="Disordered" evidence="1">
    <location>
        <begin position="333"/>
        <end position="352"/>
    </location>
</feature>